<dbReference type="PANTHER" id="PTHR14464:SF4">
    <property type="entry name" value="EXONUCLEASE V"/>
    <property type="match status" value="1"/>
</dbReference>
<sequence length="189" mass="21617">MKIDIPVEIVSEEEMAFIEASLSLSSPPPLHPPIQYPSMVDEKINDMQREREIDIEESPLQQHRQRQRRALSVTDITSSEWCEKQTEFMLIHGRPEKTKAMLAGSARHTELEAEVVIRVELDVQSREDSWAVRLVNFIVGANQLLFDGLTRELPISSSSRILASAKLLQSDLVERNFTSFGHMAWCIFL</sequence>
<name>A0AA38L8U0_TAXCH</name>
<dbReference type="Pfam" id="PF09810">
    <property type="entry name" value="Exo5"/>
    <property type="match status" value="1"/>
</dbReference>
<dbReference type="PANTHER" id="PTHR14464">
    <property type="entry name" value="EXONUCLEASE V"/>
    <property type="match status" value="1"/>
</dbReference>
<dbReference type="GO" id="GO:0045145">
    <property type="term" value="F:single-stranded DNA 5'-3' DNA exonuclease activity"/>
    <property type="evidence" value="ECO:0007669"/>
    <property type="project" value="InterPro"/>
</dbReference>
<dbReference type="GO" id="GO:0005634">
    <property type="term" value="C:nucleus"/>
    <property type="evidence" value="ECO:0007669"/>
    <property type="project" value="TreeGrafter"/>
</dbReference>
<comment type="caution">
    <text evidence="2">The sequence shown here is derived from an EMBL/GenBank/DDBJ whole genome shotgun (WGS) entry which is preliminary data.</text>
</comment>
<dbReference type="AlphaFoldDB" id="A0AA38L8U0"/>
<accession>A0AA38L8U0</accession>
<dbReference type="Proteomes" id="UP000824469">
    <property type="component" value="Unassembled WGS sequence"/>
</dbReference>
<dbReference type="GO" id="GO:0036297">
    <property type="term" value="P:interstrand cross-link repair"/>
    <property type="evidence" value="ECO:0007669"/>
    <property type="project" value="TreeGrafter"/>
</dbReference>
<gene>
    <name evidence="2" type="ORF">KI387_026727</name>
</gene>
<protein>
    <submittedName>
        <fullName evidence="2">Uncharacterized protein</fullName>
    </submittedName>
</protein>
<evidence type="ECO:0000313" key="3">
    <source>
        <dbReference type="Proteomes" id="UP000824469"/>
    </source>
</evidence>
<keyword evidence="3" id="KW-1185">Reference proteome</keyword>
<comment type="similarity">
    <text evidence="1">Belongs to the EXO5 family.</text>
</comment>
<proteinExistence type="inferred from homology"/>
<dbReference type="InterPro" id="IPR019190">
    <property type="entry name" value="EXOV"/>
</dbReference>
<evidence type="ECO:0000256" key="1">
    <source>
        <dbReference type="ARBA" id="ARBA00009797"/>
    </source>
</evidence>
<reference evidence="2 3" key="1">
    <citation type="journal article" date="2021" name="Nat. Plants">
        <title>The Taxus genome provides insights into paclitaxel biosynthesis.</title>
        <authorList>
            <person name="Xiong X."/>
            <person name="Gou J."/>
            <person name="Liao Q."/>
            <person name="Li Y."/>
            <person name="Zhou Q."/>
            <person name="Bi G."/>
            <person name="Li C."/>
            <person name="Du R."/>
            <person name="Wang X."/>
            <person name="Sun T."/>
            <person name="Guo L."/>
            <person name="Liang H."/>
            <person name="Lu P."/>
            <person name="Wu Y."/>
            <person name="Zhang Z."/>
            <person name="Ro D.K."/>
            <person name="Shang Y."/>
            <person name="Huang S."/>
            <person name="Yan J."/>
        </authorList>
    </citation>
    <scope>NUCLEOTIDE SEQUENCE [LARGE SCALE GENOMIC DNA]</scope>
    <source>
        <strain evidence="2">Ta-2019</strain>
    </source>
</reference>
<evidence type="ECO:0000313" key="2">
    <source>
        <dbReference type="EMBL" id="KAH9311692.1"/>
    </source>
</evidence>
<organism evidence="2 3">
    <name type="scientific">Taxus chinensis</name>
    <name type="common">Chinese yew</name>
    <name type="synonym">Taxus wallichiana var. chinensis</name>
    <dbReference type="NCBI Taxonomy" id="29808"/>
    <lineage>
        <taxon>Eukaryota</taxon>
        <taxon>Viridiplantae</taxon>
        <taxon>Streptophyta</taxon>
        <taxon>Embryophyta</taxon>
        <taxon>Tracheophyta</taxon>
        <taxon>Spermatophyta</taxon>
        <taxon>Pinopsida</taxon>
        <taxon>Pinidae</taxon>
        <taxon>Conifers II</taxon>
        <taxon>Cupressales</taxon>
        <taxon>Taxaceae</taxon>
        <taxon>Taxus</taxon>
    </lineage>
</organism>
<dbReference type="EMBL" id="JAHRHJ020000006">
    <property type="protein sequence ID" value="KAH9311692.1"/>
    <property type="molecule type" value="Genomic_DNA"/>
</dbReference>